<evidence type="ECO:0000313" key="3">
    <source>
        <dbReference type="Proteomes" id="UP001063166"/>
    </source>
</evidence>
<reference evidence="2" key="1">
    <citation type="submission" date="2022-07" db="EMBL/GenBank/DDBJ databases">
        <title>The genome of Lyophyllum shimeji provides insight into the initial evolution of ectomycorrhizal fungal genome.</title>
        <authorList>
            <person name="Kobayashi Y."/>
            <person name="Shibata T."/>
            <person name="Hirakawa H."/>
            <person name="Shigenobu S."/>
            <person name="Nishiyama T."/>
            <person name="Yamada A."/>
            <person name="Hasebe M."/>
            <person name="Kawaguchi M."/>
        </authorList>
    </citation>
    <scope>NUCLEOTIDE SEQUENCE</scope>
    <source>
        <strain evidence="2">AT787</strain>
    </source>
</reference>
<dbReference type="AlphaFoldDB" id="A0A9P3UPW1"/>
<gene>
    <name evidence="2" type="ORF">LshimejAT787_0805330</name>
</gene>
<comment type="caution">
    <text evidence="2">The sequence shown here is derived from an EMBL/GenBank/DDBJ whole genome shotgun (WGS) entry which is preliminary data.</text>
</comment>
<dbReference type="EMBL" id="BRPK01000008">
    <property type="protein sequence ID" value="GLB40662.1"/>
    <property type="molecule type" value="Genomic_DNA"/>
</dbReference>
<proteinExistence type="predicted"/>
<evidence type="ECO:0000256" key="1">
    <source>
        <dbReference type="SAM" id="MobiDB-lite"/>
    </source>
</evidence>
<feature type="region of interest" description="Disordered" evidence="1">
    <location>
        <begin position="70"/>
        <end position="103"/>
    </location>
</feature>
<sequence>MWLKDAVVTMDEWIAAVEDGLEGVDKEALKGLRLYDHRYLVDQFAHSLSRVGWPSDDKAVDHVPAGPVGETRSFFGSASRTSSQKRSLSSGEVEVGYEGSGSAVSKPKIRGDIVVAPQIIGHSGGRLLLAVG</sequence>
<accession>A0A9P3UPW1</accession>
<organism evidence="2 3">
    <name type="scientific">Lyophyllum shimeji</name>
    <name type="common">Hon-shimeji</name>
    <name type="synonym">Tricholoma shimeji</name>
    <dbReference type="NCBI Taxonomy" id="47721"/>
    <lineage>
        <taxon>Eukaryota</taxon>
        <taxon>Fungi</taxon>
        <taxon>Dikarya</taxon>
        <taxon>Basidiomycota</taxon>
        <taxon>Agaricomycotina</taxon>
        <taxon>Agaricomycetes</taxon>
        <taxon>Agaricomycetidae</taxon>
        <taxon>Agaricales</taxon>
        <taxon>Tricholomatineae</taxon>
        <taxon>Lyophyllaceae</taxon>
        <taxon>Lyophyllum</taxon>
    </lineage>
</organism>
<keyword evidence="3" id="KW-1185">Reference proteome</keyword>
<feature type="compositionally biased region" description="Low complexity" evidence="1">
    <location>
        <begin position="77"/>
        <end position="103"/>
    </location>
</feature>
<evidence type="ECO:0000313" key="2">
    <source>
        <dbReference type="EMBL" id="GLB40662.1"/>
    </source>
</evidence>
<dbReference type="Proteomes" id="UP001063166">
    <property type="component" value="Unassembled WGS sequence"/>
</dbReference>
<protein>
    <submittedName>
        <fullName evidence="2">Uncharacterized protein</fullName>
    </submittedName>
</protein>
<name>A0A9P3UPW1_LYOSH</name>